<reference evidence="1 2" key="1">
    <citation type="submission" date="2018-09" db="EMBL/GenBank/DDBJ databases">
        <title>Genomic Encyclopedia of Archaeal and Bacterial Type Strains, Phase II (KMG-II): from individual species to whole genera.</title>
        <authorList>
            <person name="Goeker M."/>
        </authorList>
    </citation>
    <scope>NUCLEOTIDE SEQUENCE [LARGE SCALE GENOMIC DNA]</scope>
    <source>
        <strain evidence="1 2">DSM 13151</strain>
    </source>
</reference>
<comment type="caution">
    <text evidence="1">The sequence shown here is derived from an EMBL/GenBank/DDBJ whole genome shotgun (WGS) entry which is preliminary data.</text>
</comment>
<protein>
    <recommendedName>
        <fullName evidence="3">SpoIIAA-like protein</fullName>
    </recommendedName>
</protein>
<dbReference type="EMBL" id="RAPO01000003">
    <property type="protein sequence ID" value="RKD93918.1"/>
    <property type="molecule type" value="Genomic_DNA"/>
</dbReference>
<dbReference type="OrthoDB" id="320547at2157"/>
<sequence>MAQTVEEDTDLYTIEWDDDIDTVTFTWDEFASGDRFKDGANALLEYVQSNSVEKVIHDTSGIQAHDDEDLAWLESEWYPEMVDAGLQYSAIVHQESVISQMDTEEFVEDVKDMPYKLMHTADLEEAREWMAGY</sequence>
<dbReference type="AlphaFoldDB" id="A0A419WEL9"/>
<accession>A0A419WEL9</accession>
<dbReference type="Proteomes" id="UP000283805">
    <property type="component" value="Unassembled WGS sequence"/>
</dbReference>
<keyword evidence="2" id="KW-1185">Reference proteome</keyword>
<name>A0A419WEL9_9EURY</name>
<evidence type="ECO:0000313" key="1">
    <source>
        <dbReference type="EMBL" id="RKD93918.1"/>
    </source>
</evidence>
<dbReference type="RefSeq" id="WP_120245900.1">
    <property type="nucleotide sequence ID" value="NZ_RAPO01000003.1"/>
</dbReference>
<organism evidence="1 2">
    <name type="scientific">Halopiger aswanensis</name>
    <dbReference type="NCBI Taxonomy" id="148449"/>
    <lineage>
        <taxon>Archaea</taxon>
        <taxon>Methanobacteriati</taxon>
        <taxon>Methanobacteriota</taxon>
        <taxon>Stenosarchaea group</taxon>
        <taxon>Halobacteria</taxon>
        <taxon>Halobacteriales</taxon>
        <taxon>Natrialbaceae</taxon>
        <taxon>Halopiger</taxon>
    </lineage>
</organism>
<gene>
    <name evidence="1" type="ORF">ATJ93_3553</name>
</gene>
<evidence type="ECO:0008006" key="3">
    <source>
        <dbReference type="Google" id="ProtNLM"/>
    </source>
</evidence>
<proteinExistence type="predicted"/>
<evidence type="ECO:0000313" key="2">
    <source>
        <dbReference type="Proteomes" id="UP000283805"/>
    </source>
</evidence>